<evidence type="ECO:0000313" key="21">
    <source>
        <dbReference type="Proteomes" id="UP000033140"/>
    </source>
</evidence>
<keyword evidence="17" id="KW-1208">Phospholipid metabolism</keyword>
<keyword evidence="15" id="KW-0472">Membrane</keyword>
<organism evidence="20 21">
    <name type="scientific">Saitoella complicata (strain BCRC 22490 / CBS 7301 / JCM 7358 / NBRC 10748 / NRRL Y-17804)</name>
    <dbReference type="NCBI Taxonomy" id="698492"/>
    <lineage>
        <taxon>Eukaryota</taxon>
        <taxon>Fungi</taxon>
        <taxon>Dikarya</taxon>
        <taxon>Ascomycota</taxon>
        <taxon>Taphrinomycotina</taxon>
        <taxon>Taphrinomycotina incertae sedis</taxon>
        <taxon>Saitoella</taxon>
    </lineage>
</organism>
<dbReference type="RefSeq" id="XP_019025866.1">
    <property type="nucleotide sequence ID" value="XM_019165854.1"/>
</dbReference>
<dbReference type="STRING" id="698492.A0A0E9NQ59"/>
<keyword evidence="21" id="KW-1185">Reference proteome</keyword>
<evidence type="ECO:0000256" key="16">
    <source>
        <dbReference type="ARBA" id="ARBA00023209"/>
    </source>
</evidence>
<evidence type="ECO:0000256" key="15">
    <source>
        <dbReference type="ARBA" id="ARBA00023136"/>
    </source>
</evidence>
<keyword evidence="14" id="KW-0496">Mitochondrion</keyword>
<evidence type="ECO:0000256" key="8">
    <source>
        <dbReference type="ARBA" id="ARBA00022516"/>
    </source>
</evidence>
<protein>
    <recommendedName>
        <fullName evidence="7">Phosphatidate cytidylyltransferase, mitochondrial</fullName>
        <ecNumber evidence="6">2.7.7.41</ecNumber>
    </recommendedName>
    <alternativeName>
        <fullName evidence="18">CDP-diacylglycerol synthase</fullName>
    </alternativeName>
</protein>
<keyword evidence="13" id="KW-0443">Lipid metabolism</keyword>
<evidence type="ECO:0000256" key="13">
    <source>
        <dbReference type="ARBA" id="ARBA00023098"/>
    </source>
</evidence>
<proteinExistence type="inferred from homology"/>
<dbReference type="EC" id="2.7.7.41" evidence="6"/>
<keyword evidence="8" id="KW-0444">Lipid biosynthesis</keyword>
<evidence type="ECO:0000256" key="14">
    <source>
        <dbReference type="ARBA" id="ARBA00023128"/>
    </source>
</evidence>
<evidence type="ECO:0000256" key="12">
    <source>
        <dbReference type="ARBA" id="ARBA00022842"/>
    </source>
</evidence>
<evidence type="ECO:0000256" key="3">
    <source>
        <dbReference type="ARBA" id="ARBA00005119"/>
    </source>
</evidence>
<comment type="subcellular location">
    <subcellularLocation>
        <location evidence="2">Mitochondrion inner membrane</location>
        <topology evidence="2">Peripheral membrane protein</topology>
        <orientation evidence="2">Matrix side</orientation>
    </subcellularLocation>
</comment>
<name>A0A0E9NQ59_SAICN</name>
<comment type="pathway">
    <text evidence="3">Phospholipid metabolism; CDP-diacylglycerol biosynthesis; CDP-diacylglycerol from sn-glycerol 3-phosphate: step 3/3.</text>
</comment>
<dbReference type="GO" id="GO:0032049">
    <property type="term" value="P:cardiolipin biosynthetic process"/>
    <property type="evidence" value="ECO:0007669"/>
    <property type="project" value="InterPro"/>
</dbReference>
<evidence type="ECO:0000313" key="20">
    <source>
        <dbReference type="EMBL" id="GAO51974.1"/>
    </source>
</evidence>
<dbReference type="GO" id="GO:0005743">
    <property type="term" value="C:mitochondrial inner membrane"/>
    <property type="evidence" value="ECO:0007669"/>
    <property type="project" value="UniProtKB-SubCell"/>
</dbReference>
<reference evidence="20 21" key="1">
    <citation type="journal article" date="2011" name="J. Gen. Appl. Microbiol.">
        <title>Draft genome sequencing of the enigmatic yeast Saitoella complicata.</title>
        <authorList>
            <person name="Nishida H."/>
            <person name="Hamamoto M."/>
            <person name="Sugiyama J."/>
        </authorList>
    </citation>
    <scope>NUCLEOTIDE SEQUENCE [LARGE SCALE GENOMIC DNA]</scope>
    <source>
        <strain evidence="20 21">NRRL Y-17804</strain>
    </source>
</reference>
<keyword evidence="16" id="KW-0594">Phospholipid biosynthesis</keyword>
<keyword evidence="9" id="KW-0808">Transferase</keyword>
<dbReference type="GO" id="GO:0004605">
    <property type="term" value="F:phosphatidate cytidylyltransferase activity"/>
    <property type="evidence" value="ECO:0007669"/>
    <property type="project" value="UniProtKB-EC"/>
</dbReference>
<dbReference type="PANTHER" id="PTHR13619:SF0">
    <property type="entry name" value="PHOSPHATIDATE CYTIDYLYLTRANSFERASE, MITOCHONDRIAL"/>
    <property type="match status" value="1"/>
</dbReference>
<dbReference type="Proteomes" id="UP000033140">
    <property type="component" value="Unassembled WGS sequence"/>
</dbReference>
<gene>
    <name evidence="20" type="ORF">G7K_6062-t1</name>
</gene>
<evidence type="ECO:0000256" key="7">
    <source>
        <dbReference type="ARBA" id="ARBA00018337"/>
    </source>
</evidence>
<comment type="caution">
    <text evidence="20">The sequence shown here is derived from an EMBL/GenBank/DDBJ whole genome shotgun (WGS) entry which is preliminary data.</text>
</comment>
<feature type="region of interest" description="Disordered" evidence="19">
    <location>
        <begin position="31"/>
        <end position="54"/>
    </location>
</feature>
<dbReference type="OMA" id="KQTVNWP"/>
<evidence type="ECO:0000256" key="19">
    <source>
        <dbReference type="SAM" id="MobiDB-lite"/>
    </source>
</evidence>
<dbReference type="PANTHER" id="PTHR13619">
    <property type="entry name" value="PHOSPHATIDATE CYTIDYLYLTRANSFERASE, MITOCHONDRIAL"/>
    <property type="match status" value="1"/>
</dbReference>
<evidence type="ECO:0000256" key="11">
    <source>
        <dbReference type="ARBA" id="ARBA00022792"/>
    </source>
</evidence>
<dbReference type="OrthoDB" id="341477at2759"/>
<comment type="pathway">
    <text evidence="4">Lipid metabolism.</text>
</comment>
<sequence length="424" mass="48150">MQCYVLPRFPRVPSSTYSSSILILRAYSSSSTPEPIKSRNTPRPPNTPSPPGLSNANFEESVLANDVSTFSKLPKEFGANQHLVIDQEVKERLRSVLWQFNAPIRYAFAYGSGVFNQGGYAKDAKPMVDFIFGVTHAQHFHSLNIARHPEHYSGLRHLGSAAISYIQRGFGGKVYFNPYVEVNGMMIKYGVVSIDDLCADLNGWETMYLAGRMQKPIKILRDEPRVRLANQINLISALRTALLLLPEKFTEKELYETIAGLSYMGDARMRVAENPKKVQNIVSAQLPKFRELYGPLVENLPNLTFQSTVPMQSTDAYATLHQDLDPVRRAKMVGRLPLHFRTKIQSIFLKHYDMKYLPQEREGMRMFEERIVGDERLRREIGRAVRKTVGWSSGVQTVKGLFSAGPIKSWRYVAEKVGKKTKKE</sequence>
<dbReference type="UniPathway" id="UPA00557">
    <property type="reaction ID" value="UER00614"/>
</dbReference>
<evidence type="ECO:0000256" key="2">
    <source>
        <dbReference type="ARBA" id="ARBA00004443"/>
    </source>
</evidence>
<comment type="similarity">
    <text evidence="5">Belongs to the TAM41 family.</text>
</comment>
<dbReference type="Pfam" id="PF09139">
    <property type="entry name" value="Tam41_Mmp37"/>
    <property type="match status" value="1"/>
</dbReference>
<reference evidence="20 21" key="3">
    <citation type="journal article" date="2015" name="Genome Announc.">
        <title>Draft Genome Sequence of the Archiascomycetous Yeast Saitoella complicata.</title>
        <authorList>
            <person name="Yamauchi K."/>
            <person name="Kondo S."/>
            <person name="Hamamoto M."/>
            <person name="Takahashi Y."/>
            <person name="Ogura Y."/>
            <person name="Hayashi T."/>
            <person name="Nishida H."/>
        </authorList>
    </citation>
    <scope>NUCLEOTIDE SEQUENCE [LARGE SCALE GENOMIC DNA]</scope>
    <source>
        <strain evidence="20 21">NRRL Y-17804</strain>
    </source>
</reference>
<dbReference type="EMBL" id="BACD03000056">
    <property type="protein sequence ID" value="GAO51974.1"/>
    <property type="molecule type" value="Genomic_DNA"/>
</dbReference>
<evidence type="ECO:0000256" key="9">
    <source>
        <dbReference type="ARBA" id="ARBA00022679"/>
    </source>
</evidence>
<dbReference type="PIRSF" id="PIRSF028840">
    <property type="entry name" value="Mmp37"/>
    <property type="match status" value="1"/>
</dbReference>
<reference evidence="20 21" key="2">
    <citation type="journal article" date="2014" name="J. Gen. Appl. Microbiol.">
        <title>The early diverging ascomycetous budding yeast Saitoella complicata has three histone deacetylases belonging to the Clr6, Hos2, and Rpd3 lineages.</title>
        <authorList>
            <person name="Nishida H."/>
            <person name="Matsumoto T."/>
            <person name="Kondo S."/>
            <person name="Hamamoto M."/>
            <person name="Yoshikawa H."/>
        </authorList>
    </citation>
    <scope>NUCLEOTIDE SEQUENCE [LARGE SCALE GENOMIC DNA]</scope>
    <source>
        <strain evidence="20 21">NRRL Y-17804</strain>
    </source>
</reference>
<evidence type="ECO:0000256" key="17">
    <source>
        <dbReference type="ARBA" id="ARBA00023264"/>
    </source>
</evidence>
<dbReference type="GO" id="GO:0016024">
    <property type="term" value="P:CDP-diacylglycerol biosynthetic process"/>
    <property type="evidence" value="ECO:0007669"/>
    <property type="project" value="UniProtKB-UniPathway"/>
</dbReference>
<evidence type="ECO:0000256" key="6">
    <source>
        <dbReference type="ARBA" id="ARBA00012487"/>
    </source>
</evidence>
<evidence type="ECO:0000256" key="5">
    <source>
        <dbReference type="ARBA" id="ARBA00005458"/>
    </source>
</evidence>
<keyword evidence="10" id="KW-0548">Nucleotidyltransferase</keyword>
<comment type="cofactor">
    <cofactor evidence="1">
        <name>Mg(2+)</name>
        <dbReference type="ChEBI" id="CHEBI:18420"/>
    </cofactor>
</comment>
<feature type="compositionally biased region" description="Pro residues" evidence="19">
    <location>
        <begin position="42"/>
        <end position="51"/>
    </location>
</feature>
<dbReference type="InterPro" id="IPR015222">
    <property type="entry name" value="Tam41"/>
</dbReference>
<evidence type="ECO:0000256" key="18">
    <source>
        <dbReference type="ARBA" id="ARBA00029893"/>
    </source>
</evidence>
<keyword evidence="11" id="KW-0999">Mitochondrion inner membrane</keyword>
<accession>A0A0E9NQ59</accession>
<evidence type="ECO:0000256" key="4">
    <source>
        <dbReference type="ARBA" id="ARBA00005189"/>
    </source>
</evidence>
<evidence type="ECO:0000256" key="1">
    <source>
        <dbReference type="ARBA" id="ARBA00001946"/>
    </source>
</evidence>
<keyword evidence="12" id="KW-0460">Magnesium</keyword>
<evidence type="ECO:0000256" key="10">
    <source>
        <dbReference type="ARBA" id="ARBA00022695"/>
    </source>
</evidence>
<dbReference type="AlphaFoldDB" id="A0A0E9NQ59"/>